<accession>A0A2Z5R0Y3</accession>
<sequence length="193" mass="21130">MNLSSVTIAVLGSAGYGALCAAATGSVAHKTECDRPVYLWEPADTGETTHQLPVTYTTDIYEALESADIVVVPWDEQADSCPEEMTGVMAFRRWAYLLPQTAIVLAAAGSAEDTMNVSEHLQQILHTEFPTRRERVAVLTITARHLAGTGVMEPVKTHPRRPRTATLTTDDEHMHQLITALFDGPVLRIHRAP</sequence>
<dbReference type="Proteomes" id="UP000250241">
    <property type="component" value="Chromosome"/>
</dbReference>
<dbReference type="EMBL" id="AP017895">
    <property type="protein sequence ID" value="BAV88397.1"/>
    <property type="molecule type" value="Genomic_DNA"/>
</dbReference>
<evidence type="ECO:0000313" key="1">
    <source>
        <dbReference type="EMBL" id="BAV88397.1"/>
    </source>
</evidence>
<keyword evidence="2" id="KW-1185">Reference proteome</keyword>
<name>A0A2Z5R0Y3_9MICC</name>
<dbReference type="RefSeq" id="WP_128087884.1">
    <property type="nucleotide sequence ID" value="NZ_CBDEQU010000035.1"/>
</dbReference>
<dbReference type="GeneID" id="93862809"/>
<gene>
    <name evidence="1" type="ORF">RA11412_2098</name>
</gene>
<dbReference type="AlphaFoldDB" id="A0A2Z5R0Y3"/>
<dbReference type="Gene3D" id="3.40.50.720">
    <property type="entry name" value="NAD(P)-binding Rossmann-like Domain"/>
    <property type="match status" value="1"/>
</dbReference>
<proteinExistence type="predicted"/>
<reference evidence="1 2" key="1">
    <citation type="submission" date="2016-10" db="EMBL/GenBank/DDBJ databases">
        <title>Genome sequence of Rothia aeria strain JCM11412.</title>
        <authorList>
            <person name="Nambu T."/>
        </authorList>
    </citation>
    <scope>NUCLEOTIDE SEQUENCE [LARGE SCALE GENOMIC DNA]</scope>
    <source>
        <strain evidence="1 2">JCM 11412</strain>
    </source>
</reference>
<organism evidence="1 2">
    <name type="scientific">Rothia aeria</name>
    <dbReference type="NCBI Taxonomy" id="172042"/>
    <lineage>
        <taxon>Bacteria</taxon>
        <taxon>Bacillati</taxon>
        <taxon>Actinomycetota</taxon>
        <taxon>Actinomycetes</taxon>
        <taxon>Micrococcales</taxon>
        <taxon>Micrococcaceae</taxon>
        <taxon>Rothia</taxon>
    </lineage>
</organism>
<evidence type="ECO:0000313" key="2">
    <source>
        <dbReference type="Proteomes" id="UP000250241"/>
    </source>
</evidence>
<dbReference type="KEGG" id="raj:RA11412_2098"/>
<protein>
    <submittedName>
        <fullName evidence="1">Uncharacterized protein</fullName>
    </submittedName>
</protein>